<name>A0A381UZC6_9ZZZZ</name>
<proteinExistence type="predicted"/>
<dbReference type="InterPro" id="IPR029068">
    <property type="entry name" value="Glyas_Bleomycin-R_OHBP_Dase"/>
</dbReference>
<feature type="domain" description="Glyoxalase/fosfomycin resistance/dioxygenase" evidence="1">
    <location>
        <begin position="9"/>
        <end position="122"/>
    </location>
</feature>
<dbReference type="EMBL" id="UINC01007466">
    <property type="protein sequence ID" value="SVA33489.1"/>
    <property type="molecule type" value="Genomic_DNA"/>
</dbReference>
<dbReference type="InterPro" id="IPR004360">
    <property type="entry name" value="Glyas_Fos-R_dOase_dom"/>
</dbReference>
<gene>
    <name evidence="2" type="ORF">METZ01_LOCUS86343</name>
</gene>
<evidence type="ECO:0000313" key="2">
    <source>
        <dbReference type="EMBL" id="SVA33489.1"/>
    </source>
</evidence>
<dbReference type="Gene3D" id="3.10.180.10">
    <property type="entry name" value="2,3-Dihydroxybiphenyl 1,2-Dioxygenase, domain 1"/>
    <property type="match status" value="1"/>
</dbReference>
<reference evidence="2" key="1">
    <citation type="submission" date="2018-05" db="EMBL/GenBank/DDBJ databases">
        <authorList>
            <person name="Lanie J.A."/>
            <person name="Ng W.-L."/>
            <person name="Kazmierczak K.M."/>
            <person name="Andrzejewski T.M."/>
            <person name="Davidsen T.M."/>
            <person name="Wayne K.J."/>
            <person name="Tettelin H."/>
            <person name="Glass J.I."/>
            <person name="Rusch D."/>
            <person name="Podicherti R."/>
            <person name="Tsui H.-C.T."/>
            <person name="Winkler M.E."/>
        </authorList>
    </citation>
    <scope>NUCLEOTIDE SEQUENCE</scope>
</reference>
<protein>
    <recommendedName>
        <fullName evidence="1">Glyoxalase/fosfomycin resistance/dioxygenase domain-containing protein</fullName>
    </recommendedName>
</protein>
<dbReference type="Pfam" id="PF00903">
    <property type="entry name" value="Glyoxalase"/>
    <property type="match status" value="1"/>
</dbReference>
<dbReference type="SUPFAM" id="SSF54593">
    <property type="entry name" value="Glyoxalase/Bleomycin resistance protein/Dihydroxybiphenyl dioxygenase"/>
    <property type="match status" value="1"/>
</dbReference>
<accession>A0A381UZC6</accession>
<organism evidence="2">
    <name type="scientific">marine metagenome</name>
    <dbReference type="NCBI Taxonomy" id="408172"/>
    <lineage>
        <taxon>unclassified sequences</taxon>
        <taxon>metagenomes</taxon>
        <taxon>ecological metagenomes</taxon>
    </lineage>
</organism>
<sequence>MAWSVAPVLGSKNVANSVEYYCERLGFQNPNGIFRPEDHENSGVYAIITRDNIDLHIQIRRRELYPDDRERIESDVYIYVDDVDPLFKEFNERGATMVRHITDGPNYELRDFVIEDLDQNRLIFGSPITNE</sequence>
<evidence type="ECO:0000259" key="1">
    <source>
        <dbReference type="Pfam" id="PF00903"/>
    </source>
</evidence>
<dbReference type="AlphaFoldDB" id="A0A381UZC6"/>